<dbReference type="AlphaFoldDB" id="A0A3N4PWP6"/>
<reference evidence="1 2" key="1">
    <citation type="submission" date="2018-11" db="EMBL/GenBank/DDBJ databases">
        <title>Chitinophaga lutea sp.nov., isolate from arsenic contaminated soil.</title>
        <authorList>
            <person name="Zong Y."/>
        </authorList>
    </citation>
    <scope>NUCLEOTIDE SEQUENCE [LARGE SCALE GENOMIC DNA]</scope>
    <source>
        <strain evidence="1 2">ZY74</strain>
    </source>
</reference>
<keyword evidence="2" id="KW-1185">Reference proteome</keyword>
<dbReference type="EMBL" id="RPDH01000002">
    <property type="protein sequence ID" value="RPE08100.1"/>
    <property type="molecule type" value="Genomic_DNA"/>
</dbReference>
<sequence length="183" mass="21543">MELVRIFGKEDAEDGLFAVKYHKDGPDEFDRLFNLWNDTEYVESFCYENEADLVDAFQRPVTVEEAAREIIEEAMVMEEQLFEYYESTRLQEIFRPLFNHEYILSPLQRSKACIVVKMFHRPKLIVYAIRLAPNSFIMSGGAVKLTATMNDRPHLMEELRKLDSVKGWLQQNDIDISQTLNFF</sequence>
<organism evidence="1 2">
    <name type="scientific">Chitinophaga lutea</name>
    <dbReference type="NCBI Taxonomy" id="2488634"/>
    <lineage>
        <taxon>Bacteria</taxon>
        <taxon>Pseudomonadati</taxon>
        <taxon>Bacteroidota</taxon>
        <taxon>Chitinophagia</taxon>
        <taxon>Chitinophagales</taxon>
        <taxon>Chitinophagaceae</taxon>
        <taxon>Chitinophaga</taxon>
    </lineage>
</organism>
<evidence type="ECO:0000313" key="1">
    <source>
        <dbReference type="EMBL" id="RPE08100.1"/>
    </source>
</evidence>
<name>A0A3N4PWP6_9BACT</name>
<dbReference type="Proteomes" id="UP000278351">
    <property type="component" value="Unassembled WGS sequence"/>
</dbReference>
<dbReference type="OrthoDB" id="1067077at2"/>
<protein>
    <submittedName>
        <fullName evidence="1">Uncharacterized protein</fullName>
    </submittedName>
</protein>
<comment type="caution">
    <text evidence="1">The sequence shown here is derived from an EMBL/GenBank/DDBJ whole genome shotgun (WGS) entry which is preliminary data.</text>
</comment>
<gene>
    <name evidence="1" type="ORF">EGT74_13610</name>
</gene>
<proteinExistence type="predicted"/>
<accession>A0A3N4PWP6</accession>
<dbReference type="RefSeq" id="WP_123847101.1">
    <property type="nucleotide sequence ID" value="NZ_RPDH01000002.1"/>
</dbReference>
<evidence type="ECO:0000313" key="2">
    <source>
        <dbReference type="Proteomes" id="UP000278351"/>
    </source>
</evidence>